<dbReference type="STRING" id="2903.R1DUG9"/>
<dbReference type="InterPro" id="IPR011009">
    <property type="entry name" value="Kinase-like_dom_sf"/>
</dbReference>
<dbReference type="PANTHER" id="PTHR24346:SF30">
    <property type="entry name" value="MATERNAL EMBRYONIC LEUCINE ZIPPER KINASE"/>
    <property type="match status" value="1"/>
</dbReference>
<keyword evidence="6" id="KW-1185">Reference proteome</keyword>
<dbReference type="SMART" id="SM00220">
    <property type="entry name" value="S_TKc"/>
    <property type="match status" value="1"/>
</dbReference>
<evidence type="ECO:0000256" key="3">
    <source>
        <dbReference type="SAM" id="MobiDB-lite"/>
    </source>
</evidence>
<dbReference type="eggNOG" id="KOG0583">
    <property type="taxonomic scope" value="Eukaryota"/>
</dbReference>
<dbReference type="EnsemblProtists" id="EOD12389">
    <property type="protein sequence ID" value="EOD12389"/>
    <property type="gene ID" value="EMIHUDRAFT_213619"/>
</dbReference>
<sequence length="301" mass="31249">MVFDTASLLSDPLAQEQGLEPVAGCPDPTLSVGATSSAVMAHFRGLAVAVKAYPSEIARGAELPHHPNVVRTLAWISVTDATLEVRELCVGGELFEAVAEIGQLTPALALRHLEELCAAVAHCHLNGQVFGRLRAEKLLLGFDGHLRLAVAFGGSDTPPQSGPPLDATAARADVWSCAALFCLMLAGEPPEDAGVIRGVGERGIEAYPAVADVCPEEVHELLRAMLSPNPARRPSAWACATALSAAREVGYSPGRTESADAVASNLTAPSRGCTGSEATASTENLADLDKAKAGERSYPAV</sequence>
<dbReference type="GO" id="GO:0035556">
    <property type="term" value="P:intracellular signal transduction"/>
    <property type="evidence" value="ECO:0007669"/>
    <property type="project" value="TreeGrafter"/>
</dbReference>
<name>A0A0D3IMA4_EMIH1</name>
<dbReference type="RefSeq" id="XP_005764818.1">
    <property type="nucleotide sequence ID" value="XM_005764761.1"/>
</dbReference>
<dbReference type="Proteomes" id="UP000013827">
    <property type="component" value="Unassembled WGS sequence"/>
</dbReference>
<dbReference type="GeneID" id="17258584"/>
<proteinExistence type="predicted"/>
<dbReference type="PaxDb" id="2903-EOD12389"/>
<dbReference type="PANTHER" id="PTHR24346">
    <property type="entry name" value="MAP/MICROTUBULE AFFINITY-REGULATING KINASE"/>
    <property type="match status" value="1"/>
</dbReference>
<evidence type="ECO:0000256" key="2">
    <source>
        <dbReference type="ARBA" id="ARBA00022840"/>
    </source>
</evidence>
<evidence type="ECO:0000313" key="6">
    <source>
        <dbReference type="Proteomes" id="UP000013827"/>
    </source>
</evidence>
<accession>A0A0D3IMA4</accession>
<reference evidence="5" key="2">
    <citation type="submission" date="2024-10" db="UniProtKB">
        <authorList>
            <consortium name="EnsemblProtists"/>
        </authorList>
    </citation>
    <scope>IDENTIFICATION</scope>
</reference>
<dbReference type="KEGG" id="ehx:EMIHUDRAFT_213619"/>
<dbReference type="Gene3D" id="3.30.200.20">
    <property type="entry name" value="Phosphorylase Kinase, domain 1"/>
    <property type="match status" value="1"/>
</dbReference>
<feature type="domain" description="Protein kinase" evidence="4">
    <location>
        <begin position="1"/>
        <end position="243"/>
    </location>
</feature>
<dbReference type="SUPFAM" id="SSF56112">
    <property type="entry name" value="Protein kinase-like (PK-like)"/>
    <property type="match status" value="1"/>
</dbReference>
<organism evidence="5 6">
    <name type="scientific">Emiliania huxleyi (strain CCMP1516)</name>
    <dbReference type="NCBI Taxonomy" id="280463"/>
    <lineage>
        <taxon>Eukaryota</taxon>
        <taxon>Haptista</taxon>
        <taxon>Haptophyta</taxon>
        <taxon>Prymnesiophyceae</taxon>
        <taxon>Isochrysidales</taxon>
        <taxon>Noelaerhabdaceae</taxon>
        <taxon>Emiliania</taxon>
    </lineage>
</organism>
<evidence type="ECO:0000256" key="1">
    <source>
        <dbReference type="ARBA" id="ARBA00022741"/>
    </source>
</evidence>
<keyword evidence="2" id="KW-0067">ATP-binding</keyword>
<reference evidence="6" key="1">
    <citation type="journal article" date="2013" name="Nature">
        <title>Pan genome of the phytoplankton Emiliania underpins its global distribution.</title>
        <authorList>
            <person name="Read B.A."/>
            <person name="Kegel J."/>
            <person name="Klute M.J."/>
            <person name="Kuo A."/>
            <person name="Lefebvre S.C."/>
            <person name="Maumus F."/>
            <person name="Mayer C."/>
            <person name="Miller J."/>
            <person name="Monier A."/>
            <person name="Salamov A."/>
            <person name="Young J."/>
            <person name="Aguilar M."/>
            <person name="Claverie J.M."/>
            <person name="Frickenhaus S."/>
            <person name="Gonzalez K."/>
            <person name="Herman E.K."/>
            <person name="Lin Y.C."/>
            <person name="Napier J."/>
            <person name="Ogata H."/>
            <person name="Sarno A.F."/>
            <person name="Shmutz J."/>
            <person name="Schroeder D."/>
            <person name="de Vargas C."/>
            <person name="Verret F."/>
            <person name="von Dassow P."/>
            <person name="Valentin K."/>
            <person name="Van de Peer Y."/>
            <person name="Wheeler G."/>
            <person name="Dacks J.B."/>
            <person name="Delwiche C.F."/>
            <person name="Dyhrman S.T."/>
            <person name="Glockner G."/>
            <person name="John U."/>
            <person name="Richards T."/>
            <person name="Worden A.Z."/>
            <person name="Zhang X."/>
            <person name="Grigoriev I.V."/>
            <person name="Allen A.E."/>
            <person name="Bidle K."/>
            <person name="Borodovsky M."/>
            <person name="Bowler C."/>
            <person name="Brownlee C."/>
            <person name="Cock J.M."/>
            <person name="Elias M."/>
            <person name="Gladyshev V.N."/>
            <person name="Groth M."/>
            <person name="Guda C."/>
            <person name="Hadaegh A."/>
            <person name="Iglesias-Rodriguez M.D."/>
            <person name="Jenkins J."/>
            <person name="Jones B.M."/>
            <person name="Lawson T."/>
            <person name="Leese F."/>
            <person name="Lindquist E."/>
            <person name="Lobanov A."/>
            <person name="Lomsadze A."/>
            <person name="Malik S.B."/>
            <person name="Marsh M.E."/>
            <person name="Mackinder L."/>
            <person name="Mock T."/>
            <person name="Mueller-Roeber B."/>
            <person name="Pagarete A."/>
            <person name="Parker M."/>
            <person name="Probert I."/>
            <person name="Quesneville H."/>
            <person name="Raines C."/>
            <person name="Rensing S.A."/>
            <person name="Riano-Pachon D.M."/>
            <person name="Richier S."/>
            <person name="Rokitta S."/>
            <person name="Shiraiwa Y."/>
            <person name="Soanes D.M."/>
            <person name="van der Giezen M."/>
            <person name="Wahlund T.M."/>
            <person name="Williams B."/>
            <person name="Wilson W."/>
            <person name="Wolfe G."/>
            <person name="Wurch L.L."/>
        </authorList>
    </citation>
    <scope>NUCLEOTIDE SEQUENCE</scope>
</reference>
<protein>
    <recommendedName>
        <fullName evidence="4">Protein kinase domain-containing protein</fullName>
    </recommendedName>
</protein>
<dbReference type="HOGENOM" id="CLU_925698_0_0_1"/>
<dbReference type="Gene3D" id="1.10.510.10">
    <property type="entry name" value="Transferase(Phosphotransferase) domain 1"/>
    <property type="match status" value="2"/>
</dbReference>
<dbReference type="GO" id="GO:0005737">
    <property type="term" value="C:cytoplasm"/>
    <property type="evidence" value="ECO:0007669"/>
    <property type="project" value="TreeGrafter"/>
</dbReference>
<dbReference type="GO" id="GO:0005524">
    <property type="term" value="F:ATP binding"/>
    <property type="evidence" value="ECO:0007669"/>
    <property type="project" value="UniProtKB-KW"/>
</dbReference>
<dbReference type="GO" id="GO:0004674">
    <property type="term" value="F:protein serine/threonine kinase activity"/>
    <property type="evidence" value="ECO:0007669"/>
    <property type="project" value="TreeGrafter"/>
</dbReference>
<evidence type="ECO:0000313" key="5">
    <source>
        <dbReference type="EnsemblProtists" id="EOD12389"/>
    </source>
</evidence>
<dbReference type="InterPro" id="IPR000719">
    <property type="entry name" value="Prot_kinase_dom"/>
</dbReference>
<dbReference type="AlphaFoldDB" id="A0A0D3IMA4"/>
<keyword evidence="1" id="KW-0547">Nucleotide-binding</keyword>
<feature type="region of interest" description="Disordered" evidence="3">
    <location>
        <begin position="254"/>
        <end position="301"/>
    </location>
</feature>
<dbReference type="PROSITE" id="PS50011">
    <property type="entry name" value="PROTEIN_KINASE_DOM"/>
    <property type="match status" value="1"/>
</dbReference>
<evidence type="ECO:0000259" key="4">
    <source>
        <dbReference type="PROSITE" id="PS50011"/>
    </source>
</evidence>